<feature type="domain" description="Transposable element P transposase-like GTP-binding insertion" evidence="1">
    <location>
        <begin position="2"/>
        <end position="70"/>
    </location>
</feature>
<dbReference type="PANTHER" id="PTHR47577">
    <property type="entry name" value="THAP DOMAIN-CONTAINING PROTEIN 6"/>
    <property type="match status" value="1"/>
</dbReference>
<dbReference type="EMBL" id="HACA01024789">
    <property type="protein sequence ID" value="CDW42150.1"/>
    <property type="molecule type" value="Transcribed_RNA"/>
</dbReference>
<evidence type="ECO:0000259" key="1">
    <source>
        <dbReference type="Pfam" id="PF21788"/>
    </source>
</evidence>
<sequence length="139" mass="16316">MEWRRMKMKVNLASQTQSRSVADSLEMLSHDLKLHKFYNCDATIGFIRIFDALFDVFNSRNVFSNSNKGPLSRANFDYWRPLFESSFYYISELKTNSGQKLIMQGSNYIIWEKKKVRRFKGAEFEVFSPISSISKISNL</sequence>
<dbReference type="Pfam" id="PF21788">
    <property type="entry name" value="TNP-like_GBD"/>
    <property type="match status" value="1"/>
</dbReference>
<proteinExistence type="predicted"/>
<evidence type="ECO:0000313" key="2">
    <source>
        <dbReference type="EMBL" id="CDW42150.1"/>
    </source>
</evidence>
<protein>
    <submittedName>
        <fullName evidence="2">THAP domaincontaining protein 9like [Ciona intestinalis]</fullName>
    </submittedName>
</protein>
<accession>A0A0K2UVP5</accession>
<dbReference type="PANTHER" id="PTHR47577:SF2">
    <property type="entry name" value="THAP DOMAIN CONTAINING 9"/>
    <property type="match status" value="1"/>
</dbReference>
<reference evidence="2" key="1">
    <citation type="submission" date="2014-05" db="EMBL/GenBank/DDBJ databases">
        <authorList>
            <person name="Chronopoulou M."/>
        </authorList>
    </citation>
    <scope>NUCLEOTIDE SEQUENCE</scope>
    <source>
        <tissue evidence="2">Whole organism</tissue>
    </source>
</reference>
<dbReference type="InterPro" id="IPR048366">
    <property type="entry name" value="TNP-like_GBD"/>
</dbReference>
<organism evidence="2">
    <name type="scientific">Lepeophtheirus salmonis</name>
    <name type="common">Salmon louse</name>
    <name type="synonym">Caligus salmonis</name>
    <dbReference type="NCBI Taxonomy" id="72036"/>
    <lineage>
        <taxon>Eukaryota</taxon>
        <taxon>Metazoa</taxon>
        <taxon>Ecdysozoa</taxon>
        <taxon>Arthropoda</taxon>
        <taxon>Crustacea</taxon>
        <taxon>Multicrustacea</taxon>
        <taxon>Hexanauplia</taxon>
        <taxon>Copepoda</taxon>
        <taxon>Siphonostomatoida</taxon>
        <taxon>Caligidae</taxon>
        <taxon>Lepeophtheirus</taxon>
    </lineage>
</organism>
<name>A0A0K2UVP5_LEPSM</name>
<dbReference type="AlphaFoldDB" id="A0A0K2UVP5"/>